<dbReference type="PROSITE" id="PS00678">
    <property type="entry name" value="WD_REPEATS_1"/>
    <property type="match status" value="1"/>
</dbReference>
<feature type="repeat" description="WD" evidence="3">
    <location>
        <begin position="465"/>
        <end position="506"/>
    </location>
</feature>
<protein>
    <recommendedName>
        <fullName evidence="5">Protein kinase domain-containing protein</fullName>
    </recommendedName>
</protein>
<reference evidence="7" key="1">
    <citation type="submission" date="2018-12" db="EMBL/GenBank/DDBJ databases">
        <title>Tengunoibacter tsumagoiensis gen. nov., sp. nov., Dictyobacter kobayashii sp. nov., D. alpinus sp. nov., and D. joshuensis sp. nov. and description of Dictyobacteraceae fam. nov. within the order Ktedonobacterales isolated from Tengu-no-mugimeshi.</title>
        <authorList>
            <person name="Wang C.M."/>
            <person name="Zheng Y."/>
            <person name="Sakai Y."/>
            <person name="Toyoda A."/>
            <person name="Minakuchi Y."/>
            <person name="Abe K."/>
            <person name="Yokota A."/>
            <person name="Yabe S."/>
        </authorList>
    </citation>
    <scope>NUCLEOTIDE SEQUENCE [LARGE SCALE GENOMIC DNA]</scope>
    <source>
        <strain evidence="7">Uno3</strain>
    </source>
</reference>
<dbReference type="PANTHER" id="PTHR19848:SF8">
    <property type="entry name" value="F-BOX AND WD REPEAT DOMAIN CONTAINING 7"/>
    <property type="match status" value="1"/>
</dbReference>
<dbReference type="InterPro" id="IPR001680">
    <property type="entry name" value="WD40_rpt"/>
</dbReference>
<dbReference type="Gene3D" id="2.130.10.10">
    <property type="entry name" value="YVTN repeat-like/Quinoprotein amine dehydrogenase"/>
    <property type="match status" value="2"/>
</dbReference>
<dbReference type="Gene3D" id="3.30.200.20">
    <property type="entry name" value="Phosphorylase Kinase, domain 1"/>
    <property type="match status" value="1"/>
</dbReference>
<keyword evidence="1 3" id="KW-0853">WD repeat</keyword>
<dbReference type="InterPro" id="IPR019775">
    <property type="entry name" value="WD40_repeat_CS"/>
</dbReference>
<dbReference type="PANTHER" id="PTHR19848">
    <property type="entry name" value="WD40 REPEAT PROTEIN"/>
    <property type="match status" value="1"/>
</dbReference>
<dbReference type="RefSeq" id="WP_126577872.1">
    <property type="nucleotide sequence ID" value="NZ_BIFR01000001.1"/>
</dbReference>
<evidence type="ECO:0000313" key="7">
    <source>
        <dbReference type="Proteomes" id="UP000287352"/>
    </source>
</evidence>
<dbReference type="AlphaFoldDB" id="A0A401ZTL3"/>
<feature type="repeat" description="WD" evidence="3">
    <location>
        <begin position="617"/>
        <end position="649"/>
    </location>
</feature>
<gene>
    <name evidence="6" type="ORF">KTT_01170</name>
</gene>
<organism evidence="6 7">
    <name type="scientific">Tengunoibacter tsumagoiensis</name>
    <dbReference type="NCBI Taxonomy" id="2014871"/>
    <lineage>
        <taxon>Bacteria</taxon>
        <taxon>Bacillati</taxon>
        <taxon>Chloroflexota</taxon>
        <taxon>Ktedonobacteria</taxon>
        <taxon>Ktedonobacterales</taxon>
        <taxon>Dictyobacteraceae</taxon>
        <taxon>Tengunoibacter</taxon>
    </lineage>
</organism>
<feature type="repeat" description="WD" evidence="3">
    <location>
        <begin position="650"/>
        <end position="684"/>
    </location>
</feature>
<dbReference type="InterPro" id="IPR015943">
    <property type="entry name" value="WD40/YVTN_repeat-like_dom_sf"/>
</dbReference>
<evidence type="ECO:0000256" key="3">
    <source>
        <dbReference type="PROSITE-ProRule" id="PRU00221"/>
    </source>
</evidence>
<dbReference type="InterPro" id="IPR011009">
    <property type="entry name" value="Kinase-like_dom_sf"/>
</dbReference>
<dbReference type="Pfam" id="PF00069">
    <property type="entry name" value="Pkinase"/>
    <property type="match status" value="1"/>
</dbReference>
<dbReference type="PROSITE" id="PS50011">
    <property type="entry name" value="PROTEIN_KINASE_DOM"/>
    <property type="match status" value="1"/>
</dbReference>
<feature type="domain" description="Protein kinase" evidence="5">
    <location>
        <begin position="53"/>
        <end position="308"/>
    </location>
</feature>
<dbReference type="InterPro" id="IPR036322">
    <property type="entry name" value="WD40_repeat_dom_sf"/>
</dbReference>
<name>A0A401ZTL3_9CHLR</name>
<evidence type="ECO:0000256" key="1">
    <source>
        <dbReference type="ARBA" id="ARBA00022574"/>
    </source>
</evidence>
<proteinExistence type="predicted"/>
<keyword evidence="2" id="KW-0677">Repeat</keyword>
<evidence type="ECO:0000256" key="2">
    <source>
        <dbReference type="ARBA" id="ARBA00022737"/>
    </source>
</evidence>
<dbReference type="SUPFAM" id="SSF50978">
    <property type="entry name" value="WD40 repeat-like"/>
    <property type="match status" value="1"/>
</dbReference>
<dbReference type="InterPro" id="IPR000719">
    <property type="entry name" value="Prot_kinase_dom"/>
</dbReference>
<dbReference type="EMBL" id="BIFR01000001">
    <property type="protein sequence ID" value="GCE10258.1"/>
    <property type="molecule type" value="Genomic_DNA"/>
</dbReference>
<dbReference type="GO" id="GO:0004672">
    <property type="term" value="F:protein kinase activity"/>
    <property type="evidence" value="ECO:0007669"/>
    <property type="project" value="InterPro"/>
</dbReference>
<accession>A0A401ZTL3</accession>
<dbReference type="Gene3D" id="1.10.510.10">
    <property type="entry name" value="Transferase(Phosphotransferase) domain 1"/>
    <property type="match status" value="1"/>
</dbReference>
<dbReference type="CDD" id="cd14014">
    <property type="entry name" value="STKc_PknB_like"/>
    <property type="match status" value="1"/>
</dbReference>
<feature type="repeat" description="WD" evidence="3">
    <location>
        <begin position="507"/>
        <end position="539"/>
    </location>
</feature>
<evidence type="ECO:0000256" key="4">
    <source>
        <dbReference type="SAM" id="MobiDB-lite"/>
    </source>
</evidence>
<dbReference type="SUPFAM" id="SSF56112">
    <property type="entry name" value="Protein kinase-like (PK-like)"/>
    <property type="match status" value="1"/>
</dbReference>
<dbReference type="SMART" id="SM00320">
    <property type="entry name" value="WD40"/>
    <property type="match status" value="7"/>
</dbReference>
<dbReference type="OrthoDB" id="5632033at2"/>
<dbReference type="Pfam" id="PF00400">
    <property type="entry name" value="WD40"/>
    <property type="match status" value="7"/>
</dbReference>
<feature type="compositionally biased region" description="Polar residues" evidence="4">
    <location>
        <begin position="346"/>
        <end position="357"/>
    </location>
</feature>
<dbReference type="PROSITE" id="PS50294">
    <property type="entry name" value="WD_REPEATS_REGION"/>
    <property type="match status" value="5"/>
</dbReference>
<feature type="region of interest" description="Disordered" evidence="4">
    <location>
        <begin position="336"/>
        <end position="361"/>
    </location>
</feature>
<feature type="repeat" description="WD" evidence="3">
    <location>
        <begin position="565"/>
        <end position="595"/>
    </location>
</feature>
<comment type="caution">
    <text evidence="6">The sequence shown here is derived from an EMBL/GenBank/DDBJ whole genome shotgun (WGS) entry which is preliminary data.</text>
</comment>
<feature type="repeat" description="WD" evidence="3">
    <location>
        <begin position="381"/>
        <end position="422"/>
    </location>
</feature>
<feature type="repeat" description="WD" evidence="3">
    <location>
        <begin position="423"/>
        <end position="464"/>
    </location>
</feature>
<dbReference type="GO" id="GO:0005524">
    <property type="term" value="F:ATP binding"/>
    <property type="evidence" value="ECO:0007669"/>
    <property type="project" value="InterPro"/>
</dbReference>
<sequence>MAADFFCDICGAHNRLEAQFCRFCGQPLHTLSASLTSTKTGLLAPQAMLKQRYIVHGQAGRGGFGAVYKASDTEFGHRLVAIKEMSQSTLEPQELVAALDTFRHEALLLASLTHPNLPRIYEQFMDSGRAYLVMDFIEGETLEQQLQKSGTQRLPLSTVFDIALQLCSVLEYLHTRQPPIIFRDLKPANVMLTPTGHLFLIDFGIARHFKPGQEKDTMALGSSGYAPPEQYGKSQTTLRADIYSLGATLHQLLSGNDPTDSPFHFAPLHFSDPALSGLAPLIMSMVSVDPSQRPADILTVSQELQRILNAMTISKQGALSGSFSHSLAGLPVRTLPSEYQTPRGADTQSIPATQTTVAKKRTQKTGGQAQVYPQANTLYICLGHASRITTVAWSPDGKLLASASYDKTAQIWNGANGSHQLTYSEHNARINSLVWSPDSRLVATASDSRTVHLWEAGTGKTIAIYRGHQGPLTSVAWSPDGKLIASAGDDKSIHVWQADTQELLVSYTEHTDRVQALAWSPDGRYLASAGRDKIIKIWEPRPVAKKRSLLAFLFSSPFEEGPQTLKGYEGQIYALAWSPDSRELAAASSDRQVHIHSLHKGAKGFTLKTNDATIKNTIAWSSGGKHLALGGNDKLVHVWNVQSREQSFTYFGHAGYVMSVAWSPDNSRIASAGVDRSIHVWQAV</sequence>
<evidence type="ECO:0000259" key="5">
    <source>
        <dbReference type="PROSITE" id="PS50011"/>
    </source>
</evidence>
<dbReference type="CDD" id="cd00200">
    <property type="entry name" value="WD40"/>
    <property type="match status" value="1"/>
</dbReference>
<keyword evidence="7" id="KW-1185">Reference proteome</keyword>
<dbReference type="SMART" id="SM00220">
    <property type="entry name" value="S_TKc"/>
    <property type="match status" value="1"/>
</dbReference>
<dbReference type="Proteomes" id="UP000287352">
    <property type="component" value="Unassembled WGS sequence"/>
</dbReference>
<dbReference type="PROSITE" id="PS50082">
    <property type="entry name" value="WD_REPEATS_2"/>
    <property type="match status" value="7"/>
</dbReference>
<evidence type="ECO:0000313" key="6">
    <source>
        <dbReference type="EMBL" id="GCE10258.1"/>
    </source>
</evidence>